<evidence type="ECO:0000256" key="11">
    <source>
        <dbReference type="SAM" id="SignalP"/>
    </source>
</evidence>
<keyword evidence="9" id="KW-1015">Disulfide bond</keyword>
<keyword evidence="11" id="KW-0732">Signal</keyword>
<evidence type="ECO:0000313" key="13">
    <source>
        <dbReference type="Proteomes" id="UP000824890"/>
    </source>
</evidence>
<evidence type="ECO:0000256" key="8">
    <source>
        <dbReference type="ARBA" id="ARBA00022801"/>
    </source>
</evidence>
<dbReference type="InterPro" id="IPR003154">
    <property type="entry name" value="S1/P1nuclease"/>
</dbReference>
<dbReference type="SUPFAM" id="SSF48537">
    <property type="entry name" value="Phospholipase C/P1 nuclease"/>
    <property type="match status" value="2"/>
</dbReference>
<dbReference type="Gene3D" id="1.10.575.10">
    <property type="entry name" value="P1 Nuclease"/>
    <property type="match status" value="2"/>
</dbReference>
<evidence type="ECO:0000256" key="9">
    <source>
        <dbReference type="ARBA" id="ARBA00023157"/>
    </source>
</evidence>
<evidence type="ECO:0000256" key="1">
    <source>
        <dbReference type="ARBA" id="ARBA00000245"/>
    </source>
</evidence>
<name>A0ABQ8CDH1_BRANA</name>
<comment type="caution">
    <text evidence="12">The sequence shown here is derived from an EMBL/GenBank/DDBJ whole genome shotgun (WGS) entry which is preliminary data.</text>
</comment>
<comment type="similarity">
    <text evidence="2">Belongs to the nuclease type I family.</text>
</comment>
<dbReference type="PANTHER" id="PTHR33146:SF25">
    <property type="entry name" value="ASPERGILLUS NUCLEASE S1"/>
    <property type="match status" value="1"/>
</dbReference>
<keyword evidence="7" id="KW-0255">Endonuclease</keyword>
<evidence type="ECO:0000256" key="6">
    <source>
        <dbReference type="ARBA" id="ARBA00022723"/>
    </source>
</evidence>
<dbReference type="EMBL" id="JAGKQM010000008">
    <property type="protein sequence ID" value="KAH0915132.1"/>
    <property type="molecule type" value="Genomic_DNA"/>
</dbReference>
<keyword evidence="6" id="KW-0479">Metal-binding</keyword>
<sequence>MRMGLTLRMWVASLLLLTHLLHGALCWGDDGHYAVCKIAQGYFEEETVVAVKKFLPAYADGELAAVCSWPDEIKRLPQWKWTAALHFADTPDDKCNYDYSRDCPNDWCVTGAIFNYTNQLMSASKDSQSIVHYNLTEALMFLSHYMGDIHQPLHEGFLGDLGGNKVKVNWYNQETNLHRVWDDMIIESALEKYYFSSLSVMIHALQDKLKISSESIDLACKYAYRNATAGTTLGDGFIVENVGGKYTPPYTSRPWSSWLGSRWSLRCLQDSSVKKILPAYANGELAAVCSWPDEIKRRPEWSWTYALHFVNTPDNECNYEYSRDCHNDKCVTGAIFNYTSQLMFQFHYNLTEALMFVSHFMGDIHQPLHEGFVGDQGGNKIKLNWYEQETNLHRVWDNKIIESAQEKYYNSSLSVMIHSLQHKLKYAWSNDVPSWDSCPPHETACPNPYASESIDLACKYAYKDAAPGTTLGDDYFLSRLPIVEKRIAQGGIRLAATLNRIFSPKPSLAAA</sequence>
<reference evidence="12 13" key="1">
    <citation type="submission" date="2021-05" db="EMBL/GenBank/DDBJ databases">
        <title>Genome Assembly of Synthetic Allotetraploid Brassica napus Reveals Homoeologous Exchanges between Subgenomes.</title>
        <authorList>
            <person name="Davis J.T."/>
        </authorList>
    </citation>
    <scope>NUCLEOTIDE SEQUENCE [LARGE SCALE GENOMIC DNA]</scope>
    <source>
        <strain evidence="13">cv. Da-Ae</strain>
        <tissue evidence="12">Seedling</tissue>
    </source>
</reference>
<dbReference type="CDD" id="cd11010">
    <property type="entry name" value="S1-P1_nuclease"/>
    <property type="match status" value="2"/>
</dbReference>
<dbReference type="Pfam" id="PF02265">
    <property type="entry name" value="S1-P1_nuclease"/>
    <property type="match status" value="2"/>
</dbReference>
<accession>A0ABQ8CDH1</accession>
<dbReference type="PANTHER" id="PTHR33146">
    <property type="entry name" value="ENDONUCLEASE 4"/>
    <property type="match status" value="1"/>
</dbReference>
<evidence type="ECO:0000256" key="2">
    <source>
        <dbReference type="ARBA" id="ARBA00009547"/>
    </source>
</evidence>
<dbReference type="Proteomes" id="UP000824890">
    <property type="component" value="Unassembled WGS sequence"/>
</dbReference>
<evidence type="ECO:0000313" key="12">
    <source>
        <dbReference type="EMBL" id="KAH0915132.1"/>
    </source>
</evidence>
<organism evidence="12 13">
    <name type="scientific">Brassica napus</name>
    <name type="common">Rape</name>
    <dbReference type="NCBI Taxonomy" id="3708"/>
    <lineage>
        <taxon>Eukaryota</taxon>
        <taxon>Viridiplantae</taxon>
        <taxon>Streptophyta</taxon>
        <taxon>Embryophyta</taxon>
        <taxon>Tracheophyta</taxon>
        <taxon>Spermatophyta</taxon>
        <taxon>Magnoliopsida</taxon>
        <taxon>eudicotyledons</taxon>
        <taxon>Gunneridae</taxon>
        <taxon>Pentapetalae</taxon>
        <taxon>rosids</taxon>
        <taxon>malvids</taxon>
        <taxon>Brassicales</taxon>
        <taxon>Brassicaceae</taxon>
        <taxon>Brassiceae</taxon>
        <taxon>Brassica</taxon>
    </lineage>
</organism>
<feature type="chain" id="PRO_5047440790" description="Aspergillus nuclease S1" evidence="11">
    <location>
        <begin position="27"/>
        <end position="511"/>
    </location>
</feature>
<evidence type="ECO:0000256" key="5">
    <source>
        <dbReference type="ARBA" id="ARBA00022722"/>
    </source>
</evidence>
<comment type="catalytic activity">
    <reaction evidence="1">
        <text>Endonucleolytic cleavage to 5'-phosphomononucleotide and 5'-phosphooligonucleotide end-products.</text>
        <dbReference type="EC" id="3.1.30.1"/>
    </reaction>
</comment>
<keyword evidence="13" id="KW-1185">Reference proteome</keyword>
<comment type="subunit">
    <text evidence="3">Monomer.</text>
</comment>
<protein>
    <recommendedName>
        <fullName evidence="4">Aspergillus nuclease S1</fullName>
        <ecNumber evidence="4">3.1.30.1</ecNumber>
    </recommendedName>
</protein>
<evidence type="ECO:0000256" key="7">
    <source>
        <dbReference type="ARBA" id="ARBA00022759"/>
    </source>
</evidence>
<proteinExistence type="inferred from homology"/>
<evidence type="ECO:0000256" key="10">
    <source>
        <dbReference type="ARBA" id="ARBA00023180"/>
    </source>
</evidence>
<keyword evidence="10" id="KW-0325">Glycoprotein</keyword>
<dbReference type="EC" id="3.1.30.1" evidence="4"/>
<evidence type="ECO:0000256" key="4">
    <source>
        <dbReference type="ARBA" id="ARBA00012562"/>
    </source>
</evidence>
<dbReference type="InterPro" id="IPR008947">
    <property type="entry name" value="PLipase_C/P1_nuclease_dom_sf"/>
</dbReference>
<gene>
    <name evidence="12" type="ORF">HID58_029578</name>
</gene>
<keyword evidence="5" id="KW-0540">Nuclease</keyword>
<feature type="signal peptide" evidence="11">
    <location>
        <begin position="1"/>
        <end position="26"/>
    </location>
</feature>
<evidence type="ECO:0000256" key="3">
    <source>
        <dbReference type="ARBA" id="ARBA00011245"/>
    </source>
</evidence>
<keyword evidence="8" id="KW-0378">Hydrolase</keyword>